<dbReference type="EMBL" id="LVJZ01000007">
    <property type="protein sequence ID" value="ODB91937.1"/>
    <property type="molecule type" value="Genomic_DNA"/>
</dbReference>
<comment type="caution">
    <text evidence="4">The sequence shown here is derived from an EMBL/GenBank/DDBJ whole genome shotgun (WGS) entry which is preliminary data.</text>
</comment>
<dbReference type="SUPFAM" id="SSF53613">
    <property type="entry name" value="Ribokinase-like"/>
    <property type="match status" value="1"/>
</dbReference>
<feature type="domain" description="Carbohydrate kinase PfkB" evidence="3">
    <location>
        <begin position="19"/>
        <end position="279"/>
    </location>
</feature>
<dbReference type="GO" id="GO:0016301">
    <property type="term" value="F:kinase activity"/>
    <property type="evidence" value="ECO:0007669"/>
    <property type="project" value="UniProtKB-KW"/>
</dbReference>
<dbReference type="PANTHER" id="PTHR10584">
    <property type="entry name" value="SUGAR KINASE"/>
    <property type="match status" value="1"/>
</dbReference>
<accession>A0A1E2UGV0</accession>
<name>A0A1E2UGV0_9GAMM</name>
<dbReference type="Pfam" id="PF00294">
    <property type="entry name" value="PfkB"/>
    <property type="match status" value="1"/>
</dbReference>
<dbReference type="STRING" id="1818881.A3196_19585"/>
<dbReference type="GO" id="GO:0005829">
    <property type="term" value="C:cytosol"/>
    <property type="evidence" value="ECO:0007669"/>
    <property type="project" value="TreeGrafter"/>
</dbReference>
<dbReference type="InterPro" id="IPR011611">
    <property type="entry name" value="PfkB_dom"/>
</dbReference>
<dbReference type="PROSITE" id="PS00583">
    <property type="entry name" value="PFKB_KINASES_1"/>
    <property type="match status" value="1"/>
</dbReference>
<dbReference type="InterPro" id="IPR002173">
    <property type="entry name" value="Carboh/pur_kinase_PfkB_CS"/>
</dbReference>
<keyword evidence="1" id="KW-0808">Transferase</keyword>
<protein>
    <submittedName>
        <fullName evidence="4">Carbohydrate kinase</fullName>
    </submittedName>
</protein>
<gene>
    <name evidence="4" type="ORF">A3196_19585</name>
</gene>
<dbReference type="RefSeq" id="WP_069025105.1">
    <property type="nucleotide sequence ID" value="NZ_LVJZ01000007.1"/>
</dbReference>
<dbReference type="Gene3D" id="3.40.1190.20">
    <property type="match status" value="1"/>
</dbReference>
<reference evidence="4 5" key="1">
    <citation type="submission" date="2016-03" db="EMBL/GenBank/DDBJ databases">
        <title>Chemosynthetic sulphur-oxidizing symbionts of marine invertebrate animals are capable of nitrogen fixation.</title>
        <authorList>
            <person name="Petersen J.M."/>
            <person name="Kemper A."/>
            <person name="Gruber-Vodicka H."/>
            <person name="Cardini U."/>
            <person name="Geest Mvander."/>
            <person name="Kleiner M."/>
            <person name="Bulgheresi S."/>
            <person name="Fussmann M."/>
            <person name="Herbold C."/>
            <person name="Seah B.K.B."/>
            <person name="Antony C.Paul."/>
            <person name="Liu D."/>
            <person name="Belitz A."/>
            <person name="Weber M."/>
        </authorList>
    </citation>
    <scope>NUCLEOTIDE SEQUENCE [LARGE SCALE GENOMIC DNA]</scope>
    <source>
        <strain evidence="4">G_D</strain>
    </source>
</reference>
<dbReference type="AlphaFoldDB" id="A0A1E2UGV0"/>
<dbReference type="InterPro" id="IPR029056">
    <property type="entry name" value="Ribokinase-like"/>
</dbReference>
<evidence type="ECO:0000313" key="5">
    <source>
        <dbReference type="Proteomes" id="UP000094849"/>
    </source>
</evidence>
<dbReference type="Proteomes" id="UP000094849">
    <property type="component" value="Unassembled WGS sequence"/>
</dbReference>
<sequence>MNNKKLIIYGEVLYDCFPNGEQVLGGAPFNVAWHLQAFGQSPYFVSRVGRDAEGERILQAMADWGMETAGVQQDDEHPTGRVVISLEQGEPSYEIMADAAYDFIDSTALNSLGCEMLYHGSLGLRNTTARSALERLKQNGAESVFLDVNLRPPWWQRESVMRWINQADWLKLNQYELDQLDGGAGDLHEQALAFKQKHDLTGLIVTMGEQGAFVLSDQPSPLQVIPEASQETVDSVGAGDAFTAVMLLGLNSRWPLKLTLQRAQSFASAIVGKRGATVSSAKFYADFISRWESQGSNAD</sequence>
<keyword evidence="5" id="KW-1185">Reference proteome</keyword>
<dbReference type="PANTHER" id="PTHR10584:SF166">
    <property type="entry name" value="RIBOKINASE"/>
    <property type="match status" value="1"/>
</dbReference>
<dbReference type="CDD" id="cd01167">
    <property type="entry name" value="bac_FRK"/>
    <property type="match status" value="1"/>
</dbReference>
<proteinExistence type="predicted"/>
<keyword evidence="2 4" id="KW-0418">Kinase</keyword>
<evidence type="ECO:0000256" key="2">
    <source>
        <dbReference type="ARBA" id="ARBA00022777"/>
    </source>
</evidence>
<evidence type="ECO:0000256" key="1">
    <source>
        <dbReference type="ARBA" id="ARBA00022679"/>
    </source>
</evidence>
<organism evidence="4 5">
    <name type="scientific">Candidatus Thiodiazotropha endoloripes</name>
    <dbReference type="NCBI Taxonomy" id="1818881"/>
    <lineage>
        <taxon>Bacteria</taxon>
        <taxon>Pseudomonadati</taxon>
        <taxon>Pseudomonadota</taxon>
        <taxon>Gammaproteobacteria</taxon>
        <taxon>Chromatiales</taxon>
        <taxon>Sedimenticolaceae</taxon>
        <taxon>Candidatus Thiodiazotropha</taxon>
    </lineage>
</organism>
<evidence type="ECO:0000259" key="3">
    <source>
        <dbReference type="Pfam" id="PF00294"/>
    </source>
</evidence>
<evidence type="ECO:0000313" key="4">
    <source>
        <dbReference type="EMBL" id="ODB91937.1"/>
    </source>
</evidence>